<dbReference type="AlphaFoldDB" id="A0A8T0FX18"/>
<evidence type="ECO:0000313" key="4">
    <source>
        <dbReference type="Proteomes" id="UP000807504"/>
    </source>
</evidence>
<reference evidence="3" key="2">
    <citation type="submission" date="2020-06" db="EMBL/GenBank/DDBJ databases">
        <authorList>
            <person name="Sheffer M."/>
        </authorList>
    </citation>
    <scope>NUCLEOTIDE SEQUENCE</scope>
</reference>
<evidence type="ECO:0000313" key="3">
    <source>
        <dbReference type="EMBL" id="KAF8795272.1"/>
    </source>
</evidence>
<reference evidence="3" key="1">
    <citation type="journal article" date="2020" name="bioRxiv">
        <title>Chromosome-level reference genome of the European wasp spider Argiope bruennichi: a resource for studies on range expansion and evolutionary adaptation.</title>
        <authorList>
            <person name="Sheffer M.M."/>
            <person name="Hoppe A."/>
            <person name="Krehenwinkel H."/>
            <person name="Uhl G."/>
            <person name="Kuss A.W."/>
            <person name="Jensen L."/>
            <person name="Jensen C."/>
            <person name="Gillespie R.G."/>
            <person name="Hoff K.J."/>
            <person name="Prost S."/>
        </authorList>
    </citation>
    <scope>NUCLEOTIDE SEQUENCE</scope>
</reference>
<gene>
    <name evidence="3" type="ORF">HNY73_003143</name>
</gene>
<feature type="signal peptide" evidence="2">
    <location>
        <begin position="1"/>
        <end position="30"/>
    </location>
</feature>
<accession>A0A8T0FX18</accession>
<feature type="chain" id="PRO_5035766924" description="Prokineticin domain-containing protein" evidence="2">
    <location>
        <begin position="31"/>
        <end position="294"/>
    </location>
</feature>
<name>A0A8T0FX18_ARGBR</name>
<dbReference type="Proteomes" id="UP000807504">
    <property type="component" value="Unassembled WGS sequence"/>
</dbReference>
<organism evidence="3 4">
    <name type="scientific">Argiope bruennichi</name>
    <name type="common">Wasp spider</name>
    <name type="synonym">Aranea bruennichi</name>
    <dbReference type="NCBI Taxonomy" id="94029"/>
    <lineage>
        <taxon>Eukaryota</taxon>
        <taxon>Metazoa</taxon>
        <taxon>Ecdysozoa</taxon>
        <taxon>Arthropoda</taxon>
        <taxon>Chelicerata</taxon>
        <taxon>Arachnida</taxon>
        <taxon>Araneae</taxon>
        <taxon>Araneomorphae</taxon>
        <taxon>Entelegynae</taxon>
        <taxon>Araneoidea</taxon>
        <taxon>Araneidae</taxon>
        <taxon>Argiope</taxon>
    </lineage>
</organism>
<evidence type="ECO:0000256" key="1">
    <source>
        <dbReference type="SAM" id="MobiDB-lite"/>
    </source>
</evidence>
<feature type="compositionally biased region" description="Polar residues" evidence="1">
    <location>
        <begin position="150"/>
        <end position="167"/>
    </location>
</feature>
<dbReference type="EMBL" id="JABXBU010000002">
    <property type="protein sequence ID" value="KAF8795272.1"/>
    <property type="molecule type" value="Genomic_DNA"/>
</dbReference>
<keyword evidence="4" id="KW-1185">Reference proteome</keyword>
<keyword evidence="2" id="KW-0732">Signal</keyword>
<feature type="region of interest" description="Disordered" evidence="1">
    <location>
        <begin position="137"/>
        <end position="174"/>
    </location>
</feature>
<proteinExistence type="predicted"/>
<evidence type="ECO:0008006" key="5">
    <source>
        <dbReference type="Google" id="ProtNLM"/>
    </source>
</evidence>
<comment type="caution">
    <text evidence="3">The sequence shown here is derived from an EMBL/GenBank/DDBJ whole genome shotgun (WGS) entry which is preliminary data.</text>
</comment>
<sequence>MIVRHNKNYSVPLFCLLSALFLYFVDFTDGKPCIIEEDCESNECCVALSVFQVPQKGICVELSMEGQYCNDRQAQLKYFGGKYILQCPCQEGMACLLQESTSNRSGDDALPTLLDQRCQTFQSLTLDKTLVKEIQLQNDNTGEKSHTLPAASNKNKQSTINLSSSHSKGTEHEIKESYEHINKATSSYSSFDNEISESTTDSLLINETTVDGMEIHFEADGAQKMEKESHGEILYRELFSTISQDDEIHETSTDAFSTIESFTANTGISVATNGTREKKNREGKYMAKSLEILL</sequence>
<protein>
    <recommendedName>
        <fullName evidence="5">Prokineticin domain-containing protein</fullName>
    </recommendedName>
</protein>
<evidence type="ECO:0000256" key="2">
    <source>
        <dbReference type="SAM" id="SignalP"/>
    </source>
</evidence>
<dbReference type="Gene3D" id="2.10.80.10">
    <property type="entry name" value="Lipase, subunit A"/>
    <property type="match status" value="1"/>
</dbReference>